<feature type="compositionally biased region" description="Basic and acidic residues" evidence="1">
    <location>
        <begin position="352"/>
        <end position="371"/>
    </location>
</feature>
<sequence>MCSDLDLHHWDHGDADAWISTLTVVQNRPQHSSQKDPQVQESNVELEKQTIIELNTNNRKPNHTAQPTQRKIEERTKDILEKIEEVNKKQGLTRRKEKPNYFHFPFSYSRSQEESKAANDRQGNHFQFPNNPFSNPIFDYLERERPDKGNTRLRNDLSVQEHNVTSTVNQPELGITKDDIIPNQYGMPPYIIPPSMGIPQRSPSVTSLNPQQANKTNNEKASFSHLEKQTIDNVRNIVSNAQVYPPSYNPYLQYLYTRYAPSQYPYYGPLLPYSQSIEPQNSNDNFNQKFSDSYMAELAKGRQNWNWPGASYFPIYIRDPFLQIYNAITSMVEYGPNAGQGGPCKRPNKNKLGKDDPPTTREAKTTENSEPKEHITFEINDNNAPQISIYSADGEGENNNSGYLDIENIDIGANDQSSLKFTVNVKPSERGGKESESKVLKTSWDQITESGKSNSTHSNTKLKFEDGKQFRPPLLFKPTTKPTESVVHQSADDDDDDTDEEKADGVAISNDGNKKLFSRDNTGSGIFIHKLKVRKGGVAIAGPGGIATAGSGGTAIVGPNGIAYTQPDSLAIAGSGTKVVAVDPSVNLGDLISNSINNGGNTSSEAFPPSRVGRVVAVGPVVYYNRG</sequence>
<feature type="compositionally biased region" description="Acidic residues" evidence="1">
    <location>
        <begin position="492"/>
        <end position="502"/>
    </location>
</feature>
<dbReference type="InterPro" id="IPR031942">
    <property type="entry name" value="DUF4774"/>
</dbReference>
<evidence type="ECO:0000313" key="4">
    <source>
        <dbReference type="Proteomes" id="UP001162164"/>
    </source>
</evidence>
<feature type="domain" description="DUF4774" evidence="2">
    <location>
        <begin position="530"/>
        <end position="582"/>
    </location>
</feature>
<feature type="compositionally biased region" description="Polar residues" evidence="1">
    <location>
        <begin position="448"/>
        <end position="461"/>
    </location>
</feature>
<reference evidence="3" key="1">
    <citation type="journal article" date="2023" name="Insect Mol. Biol.">
        <title>Genome sequencing provides insights into the evolution of gene families encoding plant cell wall-degrading enzymes in longhorned beetles.</title>
        <authorList>
            <person name="Shin N.R."/>
            <person name="Okamura Y."/>
            <person name="Kirsch R."/>
            <person name="Pauchet Y."/>
        </authorList>
    </citation>
    <scope>NUCLEOTIDE SEQUENCE</scope>
    <source>
        <strain evidence="3">MMC_N1</strain>
    </source>
</reference>
<dbReference type="Pfam" id="PF15999">
    <property type="entry name" value="DUF4774"/>
    <property type="match status" value="1"/>
</dbReference>
<organism evidence="3 4">
    <name type="scientific">Molorchus minor</name>
    <dbReference type="NCBI Taxonomy" id="1323400"/>
    <lineage>
        <taxon>Eukaryota</taxon>
        <taxon>Metazoa</taxon>
        <taxon>Ecdysozoa</taxon>
        <taxon>Arthropoda</taxon>
        <taxon>Hexapoda</taxon>
        <taxon>Insecta</taxon>
        <taxon>Pterygota</taxon>
        <taxon>Neoptera</taxon>
        <taxon>Endopterygota</taxon>
        <taxon>Coleoptera</taxon>
        <taxon>Polyphaga</taxon>
        <taxon>Cucujiformia</taxon>
        <taxon>Chrysomeloidea</taxon>
        <taxon>Cerambycidae</taxon>
        <taxon>Lamiinae</taxon>
        <taxon>Monochamini</taxon>
        <taxon>Molorchus</taxon>
    </lineage>
</organism>
<dbReference type="Proteomes" id="UP001162164">
    <property type="component" value="Unassembled WGS sequence"/>
</dbReference>
<comment type="caution">
    <text evidence="3">The sequence shown here is derived from an EMBL/GenBank/DDBJ whole genome shotgun (WGS) entry which is preliminary data.</text>
</comment>
<name>A0ABQ9JFV0_9CUCU</name>
<feature type="region of interest" description="Disordered" evidence="1">
    <location>
        <begin position="448"/>
        <end position="505"/>
    </location>
</feature>
<feature type="region of interest" description="Disordered" evidence="1">
    <location>
        <begin position="338"/>
        <end position="371"/>
    </location>
</feature>
<evidence type="ECO:0000259" key="2">
    <source>
        <dbReference type="Pfam" id="PF15999"/>
    </source>
</evidence>
<accession>A0ABQ9JFV0</accession>
<evidence type="ECO:0000313" key="3">
    <source>
        <dbReference type="EMBL" id="KAJ8976890.1"/>
    </source>
</evidence>
<keyword evidence="4" id="KW-1185">Reference proteome</keyword>
<gene>
    <name evidence="3" type="ORF">NQ317_016489</name>
</gene>
<evidence type="ECO:0000256" key="1">
    <source>
        <dbReference type="SAM" id="MobiDB-lite"/>
    </source>
</evidence>
<protein>
    <recommendedName>
        <fullName evidence="2">DUF4774 domain-containing protein</fullName>
    </recommendedName>
</protein>
<proteinExistence type="predicted"/>
<feature type="compositionally biased region" description="Low complexity" evidence="1">
    <location>
        <begin position="472"/>
        <end position="483"/>
    </location>
</feature>
<dbReference type="EMBL" id="JAPWTJ010000613">
    <property type="protein sequence ID" value="KAJ8976890.1"/>
    <property type="molecule type" value="Genomic_DNA"/>
</dbReference>